<evidence type="ECO:0000256" key="2">
    <source>
        <dbReference type="SAM" id="Phobius"/>
    </source>
</evidence>
<dbReference type="Proteomes" id="UP001491310">
    <property type="component" value="Unassembled WGS sequence"/>
</dbReference>
<dbReference type="PANTHER" id="PTHR37735">
    <property type="entry name" value="OS08G0567000 PROTEIN"/>
    <property type="match status" value="1"/>
</dbReference>
<dbReference type="Pfam" id="PF25070">
    <property type="entry name" value="DUF7794"/>
    <property type="match status" value="1"/>
</dbReference>
<reference evidence="4 5" key="1">
    <citation type="journal article" date="2024" name="Nat. Commun.">
        <title>Phylogenomics reveals the evolutionary origins of lichenization in chlorophyte algae.</title>
        <authorList>
            <person name="Puginier C."/>
            <person name="Libourel C."/>
            <person name="Otte J."/>
            <person name="Skaloud P."/>
            <person name="Haon M."/>
            <person name="Grisel S."/>
            <person name="Petersen M."/>
            <person name="Berrin J.G."/>
            <person name="Delaux P.M."/>
            <person name="Dal Grande F."/>
            <person name="Keller J."/>
        </authorList>
    </citation>
    <scope>NUCLEOTIDE SEQUENCE [LARGE SCALE GENOMIC DNA]</scope>
    <source>
        <strain evidence="4 5">SAG 216-7</strain>
    </source>
</reference>
<gene>
    <name evidence="4" type="ORF">WJX75_010003</name>
</gene>
<dbReference type="InterPro" id="IPR056696">
    <property type="entry name" value="DUF7794"/>
</dbReference>
<evidence type="ECO:0000313" key="4">
    <source>
        <dbReference type="EMBL" id="KAK9915496.1"/>
    </source>
</evidence>
<name>A0ABR2YUZ4_9CHLO</name>
<dbReference type="PANTHER" id="PTHR37735:SF1">
    <property type="entry name" value="OS08G0567000 PROTEIN"/>
    <property type="match status" value="1"/>
</dbReference>
<protein>
    <recommendedName>
        <fullName evidence="3">DUF7794 domain-containing protein</fullName>
    </recommendedName>
</protein>
<keyword evidence="2" id="KW-1133">Transmembrane helix</keyword>
<keyword evidence="2" id="KW-0812">Transmembrane</keyword>
<feature type="domain" description="DUF7794" evidence="3">
    <location>
        <begin position="19"/>
        <end position="268"/>
    </location>
</feature>
<proteinExistence type="predicted"/>
<organism evidence="4 5">
    <name type="scientific">Coccomyxa subellipsoidea</name>
    <dbReference type="NCBI Taxonomy" id="248742"/>
    <lineage>
        <taxon>Eukaryota</taxon>
        <taxon>Viridiplantae</taxon>
        <taxon>Chlorophyta</taxon>
        <taxon>core chlorophytes</taxon>
        <taxon>Trebouxiophyceae</taxon>
        <taxon>Trebouxiophyceae incertae sedis</taxon>
        <taxon>Coccomyxaceae</taxon>
        <taxon>Coccomyxa</taxon>
    </lineage>
</organism>
<keyword evidence="5" id="KW-1185">Reference proteome</keyword>
<evidence type="ECO:0000256" key="1">
    <source>
        <dbReference type="SAM" id="MobiDB-lite"/>
    </source>
</evidence>
<evidence type="ECO:0000259" key="3">
    <source>
        <dbReference type="Pfam" id="PF25070"/>
    </source>
</evidence>
<feature type="region of interest" description="Disordered" evidence="1">
    <location>
        <begin position="1"/>
        <end position="20"/>
    </location>
</feature>
<accession>A0ABR2YUZ4</accession>
<evidence type="ECO:0000313" key="5">
    <source>
        <dbReference type="Proteomes" id="UP001491310"/>
    </source>
</evidence>
<keyword evidence="2" id="KW-0472">Membrane</keyword>
<dbReference type="EMBL" id="JALJOT010000005">
    <property type="protein sequence ID" value="KAK9915496.1"/>
    <property type="molecule type" value="Genomic_DNA"/>
</dbReference>
<comment type="caution">
    <text evidence="4">The sequence shown here is derived from an EMBL/GenBank/DDBJ whole genome shotgun (WGS) entry which is preliminary data.</text>
</comment>
<sequence>MVASRHGDGQKFVSGASDPTELSQDGLAGIVSTLLNIKPVNLVGSSVSQQMERVMLPTVFSRPEALFSLQALVAQGDGSSQYFLPKERTHSAFVKADKAAASAKVLQALSSVAYGGVSSGAVEHHEFGKSLGCTDACMEDLLKEALSTVGGNYTAGSAALRGVAYVPEVSDQGAVEIGLNENAERVWAVEMANLHQAAQDLAQPSQQQEGSARSVPVLYEATVVSPKLLSEKHGVASPKAQAAMSALSSVVDNVLKVLGDIHDDRMVAHLAILDDAPIRKNDVGAILQWHEQQQRRHLLMSDSAGASTGESATSWFVQAAAYISALLFLVFAIASCQVLAKMQFKQDSLLYARTKAE</sequence>
<feature type="transmembrane region" description="Helical" evidence="2">
    <location>
        <begin position="315"/>
        <end position="340"/>
    </location>
</feature>